<name>A0A9D4T2S5_RHISA</name>
<dbReference type="SUPFAM" id="SSF48264">
    <property type="entry name" value="Cytochrome P450"/>
    <property type="match status" value="1"/>
</dbReference>
<dbReference type="GO" id="GO:0016705">
    <property type="term" value="F:oxidoreductase activity, acting on paired donors, with incorporation or reduction of molecular oxygen"/>
    <property type="evidence" value="ECO:0007669"/>
    <property type="project" value="InterPro"/>
</dbReference>
<keyword evidence="5" id="KW-0408">Iron</keyword>
<comment type="caution">
    <text evidence="7">The sequence shown here is derived from an EMBL/GenBank/DDBJ whole genome shotgun (WGS) entry which is preliminary data.</text>
</comment>
<evidence type="ECO:0000256" key="4">
    <source>
        <dbReference type="ARBA" id="ARBA00023002"/>
    </source>
</evidence>
<keyword evidence="8" id="KW-1185">Reference proteome</keyword>
<dbReference type="GO" id="GO:0020037">
    <property type="term" value="F:heme binding"/>
    <property type="evidence" value="ECO:0007669"/>
    <property type="project" value="InterPro"/>
</dbReference>
<comment type="similarity">
    <text evidence="1">Belongs to the cytochrome P450 family.</text>
</comment>
<evidence type="ECO:0000256" key="5">
    <source>
        <dbReference type="ARBA" id="ARBA00023004"/>
    </source>
</evidence>
<evidence type="ECO:0008006" key="9">
    <source>
        <dbReference type="Google" id="ProtNLM"/>
    </source>
</evidence>
<evidence type="ECO:0000256" key="6">
    <source>
        <dbReference type="ARBA" id="ARBA00023033"/>
    </source>
</evidence>
<reference evidence="7" key="2">
    <citation type="submission" date="2021-09" db="EMBL/GenBank/DDBJ databases">
        <authorList>
            <person name="Jia N."/>
            <person name="Wang J."/>
            <person name="Shi W."/>
            <person name="Du L."/>
            <person name="Sun Y."/>
            <person name="Zhan W."/>
            <person name="Jiang J."/>
            <person name="Wang Q."/>
            <person name="Zhang B."/>
            <person name="Ji P."/>
            <person name="Sakyi L.B."/>
            <person name="Cui X."/>
            <person name="Yuan T."/>
            <person name="Jiang B."/>
            <person name="Yang W."/>
            <person name="Lam T.T.-Y."/>
            <person name="Chang Q."/>
            <person name="Ding S."/>
            <person name="Wang X."/>
            <person name="Zhu J."/>
            <person name="Ruan X."/>
            <person name="Zhao L."/>
            <person name="Wei J."/>
            <person name="Que T."/>
            <person name="Du C."/>
            <person name="Cheng J."/>
            <person name="Dai P."/>
            <person name="Han X."/>
            <person name="Huang E."/>
            <person name="Gao Y."/>
            <person name="Liu J."/>
            <person name="Shao H."/>
            <person name="Ye R."/>
            <person name="Li L."/>
            <person name="Wei W."/>
            <person name="Wang X."/>
            <person name="Wang C."/>
            <person name="Huo Q."/>
            <person name="Li W."/>
            <person name="Guo W."/>
            <person name="Chen H."/>
            <person name="Chen S."/>
            <person name="Zhou L."/>
            <person name="Zhou L."/>
            <person name="Ni X."/>
            <person name="Tian J."/>
            <person name="Zhou Y."/>
            <person name="Sheng Y."/>
            <person name="Liu T."/>
            <person name="Pan Y."/>
            <person name="Xia L."/>
            <person name="Li J."/>
            <person name="Zhao F."/>
            <person name="Cao W."/>
        </authorList>
    </citation>
    <scope>NUCLEOTIDE SEQUENCE</scope>
    <source>
        <strain evidence="7">Rsan-2018</strain>
        <tissue evidence="7">Larvae</tissue>
    </source>
</reference>
<dbReference type="AlphaFoldDB" id="A0A9D4T2S5"/>
<keyword evidence="3" id="KW-0479">Metal-binding</keyword>
<dbReference type="VEuPathDB" id="VectorBase:RSAN_042785"/>
<accession>A0A9D4T2S5</accession>
<dbReference type="Pfam" id="PF00067">
    <property type="entry name" value="p450"/>
    <property type="match status" value="1"/>
</dbReference>
<organism evidence="7 8">
    <name type="scientific">Rhipicephalus sanguineus</name>
    <name type="common">Brown dog tick</name>
    <name type="synonym">Ixodes sanguineus</name>
    <dbReference type="NCBI Taxonomy" id="34632"/>
    <lineage>
        <taxon>Eukaryota</taxon>
        <taxon>Metazoa</taxon>
        <taxon>Ecdysozoa</taxon>
        <taxon>Arthropoda</taxon>
        <taxon>Chelicerata</taxon>
        <taxon>Arachnida</taxon>
        <taxon>Acari</taxon>
        <taxon>Parasitiformes</taxon>
        <taxon>Ixodida</taxon>
        <taxon>Ixodoidea</taxon>
        <taxon>Ixodidae</taxon>
        <taxon>Rhipicephalinae</taxon>
        <taxon>Rhipicephalus</taxon>
        <taxon>Rhipicephalus</taxon>
    </lineage>
</organism>
<reference evidence="7" key="1">
    <citation type="journal article" date="2020" name="Cell">
        <title>Large-Scale Comparative Analyses of Tick Genomes Elucidate Their Genetic Diversity and Vector Capacities.</title>
        <authorList>
            <consortium name="Tick Genome and Microbiome Consortium (TIGMIC)"/>
            <person name="Jia N."/>
            <person name="Wang J."/>
            <person name="Shi W."/>
            <person name="Du L."/>
            <person name="Sun Y."/>
            <person name="Zhan W."/>
            <person name="Jiang J.F."/>
            <person name="Wang Q."/>
            <person name="Zhang B."/>
            <person name="Ji P."/>
            <person name="Bell-Sakyi L."/>
            <person name="Cui X.M."/>
            <person name="Yuan T.T."/>
            <person name="Jiang B.G."/>
            <person name="Yang W.F."/>
            <person name="Lam T.T."/>
            <person name="Chang Q.C."/>
            <person name="Ding S.J."/>
            <person name="Wang X.J."/>
            <person name="Zhu J.G."/>
            <person name="Ruan X.D."/>
            <person name="Zhao L."/>
            <person name="Wei J.T."/>
            <person name="Ye R.Z."/>
            <person name="Que T.C."/>
            <person name="Du C.H."/>
            <person name="Zhou Y.H."/>
            <person name="Cheng J.X."/>
            <person name="Dai P.F."/>
            <person name="Guo W.B."/>
            <person name="Han X.H."/>
            <person name="Huang E.J."/>
            <person name="Li L.F."/>
            <person name="Wei W."/>
            <person name="Gao Y.C."/>
            <person name="Liu J.Z."/>
            <person name="Shao H.Z."/>
            <person name="Wang X."/>
            <person name="Wang C.C."/>
            <person name="Yang T.C."/>
            <person name="Huo Q.B."/>
            <person name="Li W."/>
            <person name="Chen H.Y."/>
            <person name="Chen S.E."/>
            <person name="Zhou L.G."/>
            <person name="Ni X.B."/>
            <person name="Tian J.H."/>
            <person name="Sheng Y."/>
            <person name="Liu T."/>
            <person name="Pan Y.S."/>
            <person name="Xia L.Y."/>
            <person name="Li J."/>
            <person name="Zhao F."/>
            <person name="Cao W.C."/>
        </authorList>
    </citation>
    <scope>NUCLEOTIDE SEQUENCE</scope>
    <source>
        <strain evidence="7">Rsan-2018</strain>
    </source>
</reference>
<dbReference type="PANTHER" id="PTHR24302">
    <property type="entry name" value="CYTOCHROME P450 FAMILY 3"/>
    <property type="match status" value="1"/>
</dbReference>
<evidence type="ECO:0000256" key="2">
    <source>
        <dbReference type="ARBA" id="ARBA00022617"/>
    </source>
</evidence>
<keyword evidence="4" id="KW-0560">Oxidoreductase</keyword>
<dbReference type="GO" id="GO:0005506">
    <property type="term" value="F:iron ion binding"/>
    <property type="evidence" value="ECO:0007669"/>
    <property type="project" value="InterPro"/>
</dbReference>
<gene>
    <name evidence="7" type="ORF">HPB52_003269</name>
</gene>
<dbReference type="EMBL" id="JABSTV010001248">
    <property type="protein sequence ID" value="KAH7967858.1"/>
    <property type="molecule type" value="Genomic_DNA"/>
</dbReference>
<evidence type="ECO:0000313" key="7">
    <source>
        <dbReference type="EMBL" id="KAH7967858.1"/>
    </source>
</evidence>
<dbReference type="Gene3D" id="1.10.630.10">
    <property type="entry name" value="Cytochrome P450"/>
    <property type="match status" value="1"/>
</dbReference>
<keyword evidence="6" id="KW-0503">Monooxygenase</keyword>
<sequence length="239" mass="27569">MLVTAVLLALSLCVGTLLFTWRRNHFNYFKKLGIPGPEPNLIWGNLVEYHSMESYKVIGKWIERYGNVFGFFNGDAPFVVLNDLDFIEYVYIRNFQNFVDRGFNMVTDQMHPVLGKSLLLVGGREWKDVRSTVAYSMSAAKLKTMMPHLEENADIFIKSLEEYADTDREVHMSPEFEQLSMDYTARGAFGMDEHFQGQPDHPLFNTARAVLRGVMKGPLHMIAHRSRLKQLRTSSSEKY</sequence>
<evidence type="ECO:0000256" key="1">
    <source>
        <dbReference type="ARBA" id="ARBA00010617"/>
    </source>
</evidence>
<dbReference type="InterPro" id="IPR050705">
    <property type="entry name" value="Cytochrome_P450_3A"/>
</dbReference>
<dbReference type="GO" id="GO:0008395">
    <property type="term" value="F:steroid hydroxylase activity"/>
    <property type="evidence" value="ECO:0007669"/>
    <property type="project" value="TreeGrafter"/>
</dbReference>
<evidence type="ECO:0000313" key="8">
    <source>
        <dbReference type="Proteomes" id="UP000821837"/>
    </source>
</evidence>
<evidence type="ECO:0000256" key="3">
    <source>
        <dbReference type="ARBA" id="ARBA00022723"/>
    </source>
</evidence>
<proteinExistence type="inferred from homology"/>
<dbReference type="PANTHER" id="PTHR24302:SF15">
    <property type="entry name" value="FATTY-ACID PEROXYGENASE"/>
    <property type="match status" value="1"/>
</dbReference>
<dbReference type="InterPro" id="IPR001128">
    <property type="entry name" value="Cyt_P450"/>
</dbReference>
<dbReference type="InterPro" id="IPR036396">
    <property type="entry name" value="Cyt_P450_sf"/>
</dbReference>
<keyword evidence="2" id="KW-0349">Heme</keyword>
<protein>
    <recommendedName>
        <fullName evidence="9">Cytochrome P450</fullName>
    </recommendedName>
</protein>
<dbReference type="Proteomes" id="UP000821837">
    <property type="component" value="Unassembled WGS sequence"/>
</dbReference>